<feature type="domain" description="Transcobalamin-like C-terminal" evidence="5">
    <location>
        <begin position="1345"/>
        <end position="1386"/>
    </location>
</feature>
<evidence type="ECO:0000256" key="2">
    <source>
        <dbReference type="SAM" id="MobiDB-lite"/>
    </source>
</evidence>
<sequence>MESTKKTKLTALIFSLLFVCLALFMLTPAAHAEEAAVAPKMVTLSADLTDDTLIASQKVYTEYEKFSDFGLKVKNDDPGFITPLHVLIQYYLDVKGATRDTISQYIQVDKNGNLLELEGYDGGSNVDAAHEWIYSLGNYFRGDDNNNKVFPITDIPVDGTVSFIGINKNMDPYYYEYAMNSDNVVVKGESTSINFRGVAIAPTISFNKVPSMLTGCNMTGATEWVKKVAADGSMMEAEKDKDYTLTGTINKMGMGWKFTFNEAGTYYVGADKLNAPGDKTTNQVTHNTAVYVVKESSDLVSDYSSIKNTTLEIGSKPIELENYSKGSKGSEITWTASDARVHFEKSSENENDLLVKADIAGLTENTPVLLTATVNNGSEMLTKKLSATLVVDESRLKLNNDLNSITWTGKETLNNDIEYSKDNANYTRFFTGANGTNFTWQSSDPELLDVDMTEEGKLKLTIMRQPEQVERVTLTITGTLDGQSSLRRVSCWVVPLTDKAIVAKDLANTDINLKEFSNVHQTKTAYLCKGQYGSEKVWSCSEPSLLTFEEIDDNNLKITANNANLTEDKKVQLICTVSYGEVSEIKSFEAMVYASLNLSTLNIEGIEGFMFDPTVSAYNFTMQDNQEITVSSTPLYADAYVEVDGHKLATGEKYTYKVKTDQSNDRLNLVVKRDNPALSKTYALNFFKQASELPNYTAQWGMGHYNYFNIRAVEGYSPRYSAEINLEKTWFSKISNSGPLDDGVWGKWSYPIIVNNNIYVAGDNNLFKFDMEGNQLAQTKMTGGVLGGGYTGWLAYGDGMIFVPGGNNIMAFNADDLSQLWTSKTEIPTIQGSCPILYKDGYVYSGTTEGTGGGGGYYCFDTKDDDPTVGNEVKEPIWVLQTNEEDGNSSFYWAGATIVGEHLIVPNDSGNIYSIDMKASIEQKTPVIIEKLNNDGKITNVRTSVAYDETTKSIYYPTYNNKTYKVVVNDDGTFGDVKSIDIGGSYCQNPIVYNGRLYLQNNVVDANTMELIYTANVGVGAAAQGAGGWTVATTYKGNDQTIYIYGHTGSTINVWKDSPQNNAENPATIEKLWNNNLQPQATTCNLVIAPDGALVFVNDSARLFCLKSTVTQEQVEAEKTYQGIIDKIEALPEADKVQLSDKANIEAVRTAYNALSAENQAKVTNYQKLVDCETALKNLQEAVDKVAAAKVEALIEALPQPENLVYNEHKEAVNAAKDAFEKLTETQKALVTNSDKLNVCIEKMEELKTVQGNVTFDIERFTIGQGYFVEPIQVPFYDGDNARTILQRVIGEENYVGEDNYLKGIKGADAGVDKVVVPDYISKLGVLAPTTETARQYGNAYEDNILGEHSYDSMSGWMYAVNNQFPNFGISDYTPKDGDVLRFQFTLWGTGMDLTGQDYNSGEVIADISNKDVLTKALAAVNSGDKEALLKDEGVKAAYEKAMEIAPQMTAPQAEVDAAAEALNEAVTAVKEAGDRAAAQKAADEITALPAVNQLTLNDKAAVEAARAQYNSLTETQRSYISDDVLKILEAAEAQIAKLEEEASKPDPTPTPKPSPTPEISGGSSGSGNMGSNQEIEIVTKADGNARTGITDNQATAIWGAAALLAIAGIAGAVLIHKCKKS</sequence>
<gene>
    <name evidence="6" type="ORF">PTZ04_18665</name>
</gene>
<keyword evidence="3" id="KW-0812">Transmembrane</keyword>
<evidence type="ECO:0000313" key="6">
    <source>
        <dbReference type="EMBL" id="MDE1472282.1"/>
    </source>
</evidence>
<keyword evidence="1" id="KW-0175">Coiled coil</keyword>
<comment type="caution">
    <text evidence="6">The sequence shown here is derived from an EMBL/GenBank/DDBJ whole genome shotgun (WGS) entry which is preliminary data.</text>
</comment>
<accession>A0ABT5UXK0</accession>
<dbReference type="EMBL" id="JAQSVD010000013">
    <property type="protein sequence ID" value="MDE1472282.1"/>
    <property type="molecule type" value="Genomic_DNA"/>
</dbReference>
<evidence type="ECO:0000259" key="5">
    <source>
        <dbReference type="Pfam" id="PF14478"/>
    </source>
</evidence>
<evidence type="ECO:0000313" key="7">
    <source>
        <dbReference type="Proteomes" id="UP001215087"/>
    </source>
</evidence>
<keyword evidence="4" id="KW-0732">Signal</keyword>
<dbReference type="SUPFAM" id="SSF50998">
    <property type="entry name" value="Quinoprotein alcohol dehydrogenase-like"/>
    <property type="match status" value="1"/>
</dbReference>
<dbReference type="InterPro" id="IPR027954">
    <property type="entry name" value="Transcobalamin-like_C"/>
</dbReference>
<proteinExistence type="predicted"/>
<name>A0ABT5UXK0_EUBLI</name>
<protein>
    <submittedName>
        <fullName evidence="6">DUF4430 domain-containing protein</fullName>
    </submittedName>
</protein>
<reference evidence="6 7" key="1">
    <citation type="submission" date="2023-02" db="EMBL/GenBank/DDBJ databases">
        <title>Comparative genome analysis of Eubacterium limosum species.</title>
        <authorList>
            <person name="Bak J.E."/>
        </authorList>
    </citation>
    <scope>NUCLEOTIDE SEQUENCE [LARGE SCALE GENOMIC DNA]</scope>
    <source>
        <strain evidence="6 7">KGMB01548</strain>
    </source>
</reference>
<dbReference type="RefSeq" id="WP_274702985.1">
    <property type="nucleotide sequence ID" value="NZ_JAQSVD010000013.1"/>
</dbReference>
<feature type="signal peptide" evidence="4">
    <location>
        <begin position="1"/>
        <end position="32"/>
    </location>
</feature>
<keyword evidence="3" id="KW-0472">Membrane</keyword>
<feature type="coiled-coil region" evidence="1">
    <location>
        <begin position="1169"/>
        <end position="1226"/>
    </location>
</feature>
<organism evidence="6 7">
    <name type="scientific">Eubacterium limosum</name>
    <dbReference type="NCBI Taxonomy" id="1736"/>
    <lineage>
        <taxon>Bacteria</taxon>
        <taxon>Bacillati</taxon>
        <taxon>Bacillota</taxon>
        <taxon>Clostridia</taxon>
        <taxon>Eubacteriales</taxon>
        <taxon>Eubacteriaceae</taxon>
        <taxon>Eubacterium</taxon>
    </lineage>
</organism>
<dbReference type="InterPro" id="IPR015943">
    <property type="entry name" value="WD40/YVTN_repeat-like_dom_sf"/>
</dbReference>
<evidence type="ECO:0000256" key="1">
    <source>
        <dbReference type="SAM" id="Coils"/>
    </source>
</evidence>
<feature type="region of interest" description="Disordered" evidence="2">
    <location>
        <begin position="1540"/>
        <end position="1572"/>
    </location>
</feature>
<dbReference type="Pfam" id="PF14478">
    <property type="entry name" value="DUF4430"/>
    <property type="match status" value="1"/>
</dbReference>
<evidence type="ECO:0000256" key="3">
    <source>
        <dbReference type="SAM" id="Phobius"/>
    </source>
</evidence>
<feature type="chain" id="PRO_5046271990" evidence="4">
    <location>
        <begin position="33"/>
        <end position="1622"/>
    </location>
</feature>
<dbReference type="Gene3D" id="2.130.10.10">
    <property type="entry name" value="YVTN repeat-like/Quinoprotein amine dehydrogenase"/>
    <property type="match status" value="1"/>
</dbReference>
<keyword evidence="3" id="KW-1133">Transmembrane helix</keyword>
<keyword evidence="7" id="KW-1185">Reference proteome</keyword>
<dbReference type="Proteomes" id="UP001215087">
    <property type="component" value="Unassembled WGS sequence"/>
</dbReference>
<feature type="compositionally biased region" description="Pro residues" evidence="2">
    <location>
        <begin position="1547"/>
        <end position="1557"/>
    </location>
</feature>
<dbReference type="InterPro" id="IPR011047">
    <property type="entry name" value="Quinoprotein_ADH-like_sf"/>
</dbReference>
<feature type="transmembrane region" description="Helical" evidence="3">
    <location>
        <begin position="1597"/>
        <end position="1616"/>
    </location>
</feature>
<evidence type="ECO:0000256" key="4">
    <source>
        <dbReference type="SAM" id="SignalP"/>
    </source>
</evidence>